<evidence type="ECO:0000313" key="5">
    <source>
        <dbReference type="Proteomes" id="UP000661006"/>
    </source>
</evidence>
<dbReference type="GO" id="GO:0016020">
    <property type="term" value="C:membrane"/>
    <property type="evidence" value="ECO:0007669"/>
    <property type="project" value="UniProtKB-SubCell"/>
</dbReference>
<keyword evidence="3" id="KW-0472">Membrane</keyword>
<evidence type="ECO:0000256" key="1">
    <source>
        <dbReference type="ARBA" id="ARBA00004167"/>
    </source>
</evidence>
<comment type="caution">
    <text evidence="4">The sequence shown here is derived from an EMBL/GenBank/DDBJ whole genome shotgun (WGS) entry which is preliminary data.</text>
</comment>
<evidence type="ECO:0000256" key="3">
    <source>
        <dbReference type="ARBA" id="ARBA00022989"/>
    </source>
</evidence>
<dbReference type="GO" id="GO:0005737">
    <property type="term" value="C:cytoplasm"/>
    <property type="evidence" value="ECO:0007669"/>
    <property type="project" value="TreeGrafter"/>
</dbReference>
<keyword evidence="2" id="KW-0812">Transmembrane</keyword>
<reference evidence="4" key="2">
    <citation type="submission" date="2020-11" db="EMBL/GenBank/DDBJ databases">
        <title>Description of novel Gluconobacter species.</title>
        <authorList>
            <person name="Cleenwerck I."/>
            <person name="Cnockaert M."/>
            <person name="Borremans W."/>
            <person name="Wieme A.D."/>
            <person name="De Vuyst L."/>
            <person name="Vandamme P."/>
        </authorList>
    </citation>
    <scope>NUCLEOTIDE SEQUENCE</scope>
    <source>
        <strain evidence="4">R71697</strain>
    </source>
</reference>
<dbReference type="EMBL" id="JABCQN010000002">
    <property type="protein sequence ID" value="MBF0870025.1"/>
    <property type="molecule type" value="Genomic_DNA"/>
</dbReference>
<proteinExistence type="predicted"/>
<protein>
    <submittedName>
        <fullName evidence="4">Glycosyltransferase family 2 protein</fullName>
    </submittedName>
</protein>
<evidence type="ECO:0000256" key="2">
    <source>
        <dbReference type="ARBA" id="ARBA00022692"/>
    </source>
</evidence>
<evidence type="ECO:0000313" key="4">
    <source>
        <dbReference type="EMBL" id="MBF0870025.1"/>
    </source>
</evidence>
<reference evidence="4" key="1">
    <citation type="submission" date="2020-04" db="EMBL/GenBank/DDBJ databases">
        <authorList>
            <person name="Sombolestani A."/>
        </authorList>
    </citation>
    <scope>NUCLEOTIDE SEQUENCE</scope>
    <source>
        <strain evidence="4">R71697</strain>
    </source>
</reference>
<dbReference type="InterPro" id="IPR029044">
    <property type="entry name" value="Nucleotide-diphossugar_trans"/>
</dbReference>
<comment type="subcellular location">
    <subcellularLocation>
        <location evidence="1">Membrane</location>
        <topology evidence="1">Single-pass membrane protein</topology>
    </subcellularLocation>
</comment>
<name>A0A9Q2FK94_GLUJA</name>
<dbReference type="CDD" id="cd00761">
    <property type="entry name" value="Glyco_tranf_GTA_type"/>
    <property type="match status" value="1"/>
</dbReference>
<gene>
    <name evidence="4" type="ORF">HKD32_04015</name>
</gene>
<dbReference type="GeneID" id="81473849"/>
<dbReference type="AlphaFoldDB" id="A0A9Q2FK94"/>
<dbReference type="PANTHER" id="PTHR21461">
    <property type="entry name" value="GLYCOSYLTRANSFERASE FAMILY 92 PROTEIN"/>
    <property type="match status" value="1"/>
</dbReference>
<keyword evidence="3" id="KW-1133">Transmembrane helix</keyword>
<dbReference type="RefSeq" id="WP_061931271.1">
    <property type="nucleotide sequence ID" value="NZ_JABCQN010000002.1"/>
</dbReference>
<dbReference type="Pfam" id="PF13704">
    <property type="entry name" value="Glyco_tranf_2_4"/>
    <property type="match status" value="1"/>
</dbReference>
<dbReference type="PANTHER" id="PTHR21461:SF69">
    <property type="entry name" value="GLYCOSYLTRANSFERASE FAMILY 92 PROTEIN"/>
    <property type="match status" value="1"/>
</dbReference>
<dbReference type="GO" id="GO:0016757">
    <property type="term" value="F:glycosyltransferase activity"/>
    <property type="evidence" value="ECO:0007669"/>
    <property type="project" value="TreeGrafter"/>
</dbReference>
<sequence length="506" mass="58129">MTAFPTVAIALFVKNEFSDIAGWIAWHRALGVKTFFIFDDHSSDGTWEIIQSAAAVCDIRAMRTDPIEEPDFYQRQRKSFMAAAEMAKGQYDWIGFLDGDEYVYLKRQDSLPEFFSKFDHADAVALSWRIQGSSGRVVRPKVTTVEAFVQHSTPELGDNRLIKSFVRPEKMGSHYHNPHWYDIPVDRYVRPDGRLVNGQDANQDIDWNDAFVMHYICRSMEHYIQRIKRRLNADVGDSTVYWEHFNRNELADYEPLRFIGQTHRILRDIYRVMLDRAISTLRDTWYKVEGGNMFSPRGDGAATVFQVKSAFDTSLYLLPHENRIMHTTAEIAEQSHLIPVYAAVHDDTPNAVTFFYEEDGQPGTHRLIRMQRDDRLASELVYSLRSFGEGQYAAYNPVTNLHLVFIPNPTENQPQGIEQVAAERREVGGWEKFTLLPVENIFYGSNRAPLSFVPGKETTSHDILVWLVSAAVAPTAEEFLRVLASVPLSVREEISYRVPGLLWTFV</sequence>
<dbReference type="SUPFAM" id="SSF53448">
    <property type="entry name" value="Nucleotide-diphospho-sugar transferases"/>
    <property type="match status" value="1"/>
</dbReference>
<accession>A0A9Q2FK94</accession>
<dbReference type="Proteomes" id="UP000661006">
    <property type="component" value="Unassembled WGS sequence"/>
</dbReference>
<organism evidence="4 5">
    <name type="scientific">Gluconobacter japonicus</name>
    <dbReference type="NCBI Taxonomy" id="376620"/>
    <lineage>
        <taxon>Bacteria</taxon>
        <taxon>Pseudomonadati</taxon>
        <taxon>Pseudomonadota</taxon>
        <taxon>Alphaproteobacteria</taxon>
        <taxon>Acetobacterales</taxon>
        <taxon>Acetobacteraceae</taxon>
        <taxon>Gluconobacter</taxon>
    </lineage>
</organism>
<dbReference type="Gene3D" id="3.90.550.10">
    <property type="entry name" value="Spore Coat Polysaccharide Biosynthesis Protein SpsA, Chain A"/>
    <property type="match status" value="1"/>
</dbReference>